<evidence type="ECO:0000313" key="1">
    <source>
        <dbReference type="EMBL" id="KAF7247129.1"/>
    </source>
</evidence>
<protein>
    <submittedName>
        <fullName evidence="1">Uncharacterized protein</fullName>
    </submittedName>
</protein>
<dbReference type="Proteomes" id="UP000822476">
    <property type="component" value="Unassembled WGS sequence"/>
</dbReference>
<keyword evidence="2" id="KW-1185">Reference proteome</keyword>
<sequence>MTFRSKQVSALQTMPVLISLVNHSVKRLPLRYACNRGSCELTLPTSQWQSEVSKSFDANILPLSLCQVQMCSSIDKF</sequence>
<organism evidence="1 2">
    <name type="scientific">Paragonimus skrjabini miyazakii</name>
    <dbReference type="NCBI Taxonomy" id="59628"/>
    <lineage>
        <taxon>Eukaryota</taxon>
        <taxon>Metazoa</taxon>
        <taxon>Spiralia</taxon>
        <taxon>Lophotrochozoa</taxon>
        <taxon>Platyhelminthes</taxon>
        <taxon>Trematoda</taxon>
        <taxon>Digenea</taxon>
        <taxon>Plagiorchiida</taxon>
        <taxon>Troglotremata</taxon>
        <taxon>Troglotrematidae</taxon>
        <taxon>Paragonimus</taxon>
    </lineage>
</organism>
<name>A0A8S9YM97_9TREM</name>
<comment type="caution">
    <text evidence="1">The sequence shown here is derived from an EMBL/GenBank/DDBJ whole genome shotgun (WGS) entry which is preliminary data.</text>
</comment>
<dbReference type="AlphaFoldDB" id="A0A8S9YM97"/>
<dbReference type="EMBL" id="JTDE01005832">
    <property type="protein sequence ID" value="KAF7247129.1"/>
    <property type="molecule type" value="Genomic_DNA"/>
</dbReference>
<accession>A0A8S9YM97</accession>
<gene>
    <name evidence="1" type="ORF">EG68_09312</name>
</gene>
<evidence type="ECO:0000313" key="2">
    <source>
        <dbReference type="Proteomes" id="UP000822476"/>
    </source>
</evidence>
<reference evidence="1" key="1">
    <citation type="submission" date="2019-07" db="EMBL/GenBank/DDBJ databases">
        <title>Annotation for the trematode Paragonimus miyazaki's.</title>
        <authorList>
            <person name="Choi Y.-J."/>
        </authorList>
    </citation>
    <scope>NUCLEOTIDE SEQUENCE</scope>
    <source>
        <strain evidence="1">Japan</strain>
    </source>
</reference>
<proteinExistence type="predicted"/>